<reference evidence="2" key="3">
    <citation type="submission" date="2023-05" db="EMBL/GenBank/DDBJ databases">
        <authorList>
            <person name="Smith C.H."/>
        </authorList>
    </citation>
    <scope>NUCLEOTIDE SEQUENCE</scope>
    <source>
        <strain evidence="2">CHS0354</strain>
        <tissue evidence="2">Mantle</tissue>
    </source>
</reference>
<dbReference type="Proteomes" id="UP001195483">
    <property type="component" value="Unassembled WGS sequence"/>
</dbReference>
<proteinExistence type="predicted"/>
<dbReference type="PANTHER" id="PTHR11145:SF12">
    <property type="entry name" value="BTB DOMAIN-CONTAINING PROTEIN"/>
    <property type="match status" value="1"/>
</dbReference>
<reference evidence="2" key="1">
    <citation type="journal article" date="2021" name="Genome Biol. Evol.">
        <title>A High-Quality Reference Genome for a Parasitic Bivalve with Doubly Uniparental Inheritance (Bivalvia: Unionida).</title>
        <authorList>
            <person name="Smith C.H."/>
        </authorList>
    </citation>
    <scope>NUCLEOTIDE SEQUENCE</scope>
    <source>
        <strain evidence="2">CHS0354</strain>
    </source>
</reference>
<reference evidence="2" key="2">
    <citation type="journal article" date="2021" name="Genome Biol. Evol.">
        <title>Developing a high-quality reference genome for a parasitic bivalve with doubly uniparental inheritance (Bivalvia: Unionida).</title>
        <authorList>
            <person name="Smith C.H."/>
        </authorList>
    </citation>
    <scope>NUCLEOTIDE SEQUENCE</scope>
    <source>
        <strain evidence="2">CHS0354</strain>
        <tissue evidence="2">Mantle</tissue>
    </source>
</reference>
<dbReference type="EMBL" id="JAEAOA010001023">
    <property type="protein sequence ID" value="KAK3612163.1"/>
    <property type="molecule type" value="Genomic_DNA"/>
</dbReference>
<dbReference type="InterPro" id="IPR011333">
    <property type="entry name" value="SKP1/BTB/POZ_sf"/>
</dbReference>
<keyword evidence="3" id="KW-1185">Reference proteome</keyword>
<organism evidence="2 3">
    <name type="scientific">Potamilus streckersoni</name>
    <dbReference type="NCBI Taxonomy" id="2493646"/>
    <lineage>
        <taxon>Eukaryota</taxon>
        <taxon>Metazoa</taxon>
        <taxon>Spiralia</taxon>
        <taxon>Lophotrochozoa</taxon>
        <taxon>Mollusca</taxon>
        <taxon>Bivalvia</taxon>
        <taxon>Autobranchia</taxon>
        <taxon>Heteroconchia</taxon>
        <taxon>Palaeoheterodonta</taxon>
        <taxon>Unionida</taxon>
        <taxon>Unionoidea</taxon>
        <taxon>Unionidae</taxon>
        <taxon>Ambleminae</taxon>
        <taxon>Lampsilini</taxon>
        <taxon>Potamilus</taxon>
    </lineage>
</organism>
<comment type="caution">
    <text evidence="2">The sequence shown here is derived from an EMBL/GenBank/DDBJ whole genome shotgun (WGS) entry which is preliminary data.</text>
</comment>
<name>A0AAE0WEC6_9BIVA</name>
<dbReference type="AlphaFoldDB" id="A0AAE0WEC6"/>
<accession>A0AAE0WEC6</accession>
<evidence type="ECO:0000259" key="1">
    <source>
        <dbReference type="Pfam" id="PF02214"/>
    </source>
</evidence>
<dbReference type="Pfam" id="PF02214">
    <property type="entry name" value="BTB_2"/>
    <property type="match status" value="1"/>
</dbReference>
<sequence>MQVIDRFALGYSPRKITEDHHRRARGYTILNQLLIQLFFHSRRKMPFPYWLRWMMIIHMESPYSPKPRTPAKASSVAYVPTPTQILRVQQMKLAQDKRIILNVGGQKFETSVSSLQKDPSSVLTYMVMPDSPLKPYNTDSVYKYFLDRKPNHFRHILNNSRYGGNPSNTFPHDVIYLKEQQREAEFYNRQHFILLLERRLAIPAT</sequence>
<dbReference type="GO" id="GO:0051260">
    <property type="term" value="P:protein homooligomerization"/>
    <property type="evidence" value="ECO:0007669"/>
    <property type="project" value="InterPro"/>
</dbReference>
<gene>
    <name evidence="2" type="ORF">CHS0354_016548</name>
</gene>
<dbReference type="PANTHER" id="PTHR11145">
    <property type="entry name" value="BTB/POZ DOMAIN-CONTAINING ADAPTER FOR CUL3-MEDIATED RHOA DEGRADATION PROTEIN FAMILY MEMBER"/>
    <property type="match status" value="1"/>
</dbReference>
<protein>
    <recommendedName>
        <fullName evidence="1">Potassium channel tetramerisation-type BTB domain-containing protein</fullName>
    </recommendedName>
</protein>
<evidence type="ECO:0000313" key="2">
    <source>
        <dbReference type="EMBL" id="KAK3612163.1"/>
    </source>
</evidence>
<evidence type="ECO:0000313" key="3">
    <source>
        <dbReference type="Proteomes" id="UP001195483"/>
    </source>
</evidence>
<dbReference type="SUPFAM" id="SSF54695">
    <property type="entry name" value="POZ domain"/>
    <property type="match status" value="1"/>
</dbReference>
<dbReference type="InterPro" id="IPR003131">
    <property type="entry name" value="T1-type_BTB"/>
</dbReference>
<feature type="domain" description="Potassium channel tetramerisation-type BTB" evidence="1">
    <location>
        <begin position="99"/>
        <end position="188"/>
    </location>
</feature>
<dbReference type="Gene3D" id="3.30.710.10">
    <property type="entry name" value="Potassium Channel Kv1.1, Chain A"/>
    <property type="match status" value="1"/>
</dbReference>
<dbReference type="InterPro" id="IPR045068">
    <property type="entry name" value="BACURD1-3"/>
</dbReference>